<proteinExistence type="predicted"/>
<feature type="compositionally biased region" description="Polar residues" evidence="1">
    <location>
        <begin position="602"/>
        <end position="637"/>
    </location>
</feature>
<feature type="region of interest" description="Disordered" evidence="1">
    <location>
        <begin position="66"/>
        <end position="87"/>
    </location>
</feature>
<feature type="compositionally biased region" description="Gly residues" evidence="1">
    <location>
        <begin position="643"/>
        <end position="685"/>
    </location>
</feature>
<evidence type="ECO:0000256" key="1">
    <source>
        <dbReference type="SAM" id="MobiDB-lite"/>
    </source>
</evidence>
<feature type="compositionally biased region" description="Basic and acidic residues" evidence="1">
    <location>
        <begin position="417"/>
        <end position="429"/>
    </location>
</feature>
<gene>
    <name evidence="3" type="ORF">Pla144_04590</name>
</gene>
<feature type="compositionally biased region" description="Low complexity" evidence="1">
    <location>
        <begin position="554"/>
        <end position="579"/>
    </location>
</feature>
<dbReference type="Proteomes" id="UP000318437">
    <property type="component" value="Unassembled WGS sequence"/>
</dbReference>
<keyword evidence="4" id="KW-1185">Reference proteome</keyword>
<feature type="chain" id="PRO_5023075109" description="YXWGXW repeat (2 copies)" evidence="2">
    <location>
        <begin position="21"/>
        <end position="691"/>
    </location>
</feature>
<accession>A0A5C6CYN3</accession>
<protein>
    <recommendedName>
        <fullName evidence="5">YXWGXW repeat (2 copies)</fullName>
    </recommendedName>
</protein>
<feature type="compositionally biased region" description="Polar residues" evidence="1">
    <location>
        <begin position="518"/>
        <end position="545"/>
    </location>
</feature>
<feature type="compositionally biased region" description="Basic and acidic residues" evidence="1">
    <location>
        <begin position="485"/>
        <end position="495"/>
    </location>
</feature>
<dbReference type="RefSeq" id="WP_146447671.1">
    <property type="nucleotide sequence ID" value="NZ_SJPS01000001.1"/>
</dbReference>
<name>A0A5C6CYN3_9BACT</name>
<feature type="compositionally biased region" description="Basic and acidic residues" evidence="1">
    <location>
        <begin position="323"/>
        <end position="356"/>
    </location>
</feature>
<evidence type="ECO:0000313" key="3">
    <source>
        <dbReference type="EMBL" id="TWU29680.1"/>
    </source>
</evidence>
<evidence type="ECO:0008006" key="5">
    <source>
        <dbReference type="Google" id="ProtNLM"/>
    </source>
</evidence>
<reference evidence="3 4" key="1">
    <citation type="submission" date="2019-02" db="EMBL/GenBank/DDBJ databases">
        <title>Deep-cultivation of Planctomycetes and their phenomic and genomic characterization uncovers novel biology.</title>
        <authorList>
            <person name="Wiegand S."/>
            <person name="Jogler M."/>
            <person name="Boedeker C."/>
            <person name="Pinto D."/>
            <person name="Vollmers J."/>
            <person name="Rivas-Marin E."/>
            <person name="Kohn T."/>
            <person name="Peeters S.H."/>
            <person name="Heuer A."/>
            <person name="Rast P."/>
            <person name="Oberbeckmann S."/>
            <person name="Bunk B."/>
            <person name="Jeske O."/>
            <person name="Meyerdierks A."/>
            <person name="Storesund J.E."/>
            <person name="Kallscheuer N."/>
            <person name="Luecker S."/>
            <person name="Lage O.M."/>
            <person name="Pohl T."/>
            <person name="Merkel B.J."/>
            <person name="Hornburger P."/>
            <person name="Mueller R.-W."/>
            <person name="Bruemmer F."/>
            <person name="Labrenz M."/>
            <person name="Spormann A.M."/>
            <person name="Op Den Camp H."/>
            <person name="Overmann J."/>
            <person name="Amann R."/>
            <person name="Jetten M.S.M."/>
            <person name="Mascher T."/>
            <person name="Medema M.H."/>
            <person name="Devos D.P."/>
            <person name="Kaster A.-K."/>
            <person name="Ovreas L."/>
            <person name="Rohde M."/>
            <person name="Galperin M.Y."/>
            <person name="Jogler C."/>
        </authorList>
    </citation>
    <scope>NUCLEOTIDE SEQUENCE [LARGE SCALE GENOMIC DNA]</scope>
    <source>
        <strain evidence="3 4">Pla144</strain>
    </source>
</reference>
<evidence type="ECO:0000256" key="2">
    <source>
        <dbReference type="SAM" id="SignalP"/>
    </source>
</evidence>
<sequence precursor="true">MSRISISLGGLLLTSLVALSAIQIASAQAPPIPGQQNMLPDPEVLDQGPIHEAFAEPLAFEQEEAEVVTKQPPAPVQELPPDERPEGKNVEWIPGYFKFDRDRNDFVWVSGLWRDVPPGRTWIPGEWQEVDGGWQWVHGFWSDADQELRLLPIPPASLEAGPSSPAPGDNYSWAPGCWNWQNTGYAWQAGFWYEAQPNWVWIPNHYSYTPTGCIYVNGYWDYPPQSRGWLYAPVYWGGGYAGYGGNYYYRPRSVINTGLLLANLFVNNRYGGYYYGYNYGRHPNWISPWGANYGKWGNYGHTGQGKGHHGRYDPLWAYNRGNNHDRNHRGDDHQAGNFNRGDHRDGDFTNGRDRQGGKLVTSVEDFKKDYQKSGGNNRKVRQLSDTEVAKVQSQAKKYANYDRSRIGLEANSAADLKTSRDGNRAKFDGSKTAQGRILRQGDGGSLQGDLRKKGSVDVRNQGQGSRDIRSGGDIEARISGSNQAEIKRGQRDSDLRSNTQLQRSARMKQDGKSIDLGASNQSPGSVNQRYKGTRQGDGSAQSGRQQLYYRGSPNQSTNGQQLNQQQQQQFKQRQQNVPNTRTLQNGLPQNVNPQGAIRRSGTPDTSNMRSYQGNARGQGAAQSTQRSIQPTQRNFAPQSRGAYRGGGGNPGGGNQAIQGNRGGGGGGNQASGGNRGGRGGGGHQGGGKKGR</sequence>
<keyword evidence="2" id="KW-0732">Signal</keyword>
<feature type="region of interest" description="Disordered" evidence="1">
    <location>
        <begin position="323"/>
        <end position="387"/>
    </location>
</feature>
<dbReference type="EMBL" id="SJPS01000001">
    <property type="protein sequence ID" value="TWU29680.1"/>
    <property type="molecule type" value="Genomic_DNA"/>
</dbReference>
<feature type="region of interest" description="Disordered" evidence="1">
    <location>
        <begin position="417"/>
        <end position="691"/>
    </location>
</feature>
<comment type="caution">
    <text evidence="3">The sequence shown here is derived from an EMBL/GenBank/DDBJ whole genome shotgun (WGS) entry which is preliminary data.</text>
</comment>
<dbReference type="AlphaFoldDB" id="A0A5C6CYN3"/>
<evidence type="ECO:0000313" key="4">
    <source>
        <dbReference type="Proteomes" id="UP000318437"/>
    </source>
</evidence>
<feature type="compositionally biased region" description="Polar residues" evidence="1">
    <location>
        <begin position="580"/>
        <end position="593"/>
    </location>
</feature>
<feature type="signal peptide" evidence="2">
    <location>
        <begin position="1"/>
        <end position="20"/>
    </location>
</feature>
<organism evidence="3 4">
    <name type="scientific">Bythopirellula polymerisocia</name>
    <dbReference type="NCBI Taxonomy" id="2528003"/>
    <lineage>
        <taxon>Bacteria</taxon>
        <taxon>Pseudomonadati</taxon>
        <taxon>Planctomycetota</taxon>
        <taxon>Planctomycetia</taxon>
        <taxon>Pirellulales</taxon>
        <taxon>Lacipirellulaceae</taxon>
        <taxon>Bythopirellula</taxon>
    </lineage>
</organism>
<feature type="compositionally biased region" description="Basic and acidic residues" evidence="1">
    <location>
        <begin position="466"/>
        <end position="476"/>
    </location>
</feature>
<dbReference type="OrthoDB" id="273229at2"/>